<evidence type="ECO:0000313" key="1">
    <source>
        <dbReference type="Proteomes" id="UP000887580"/>
    </source>
</evidence>
<sequence>TGSAVSIISKKIWHAIGKPRIYPSKIQLRSYNRLIPVIGQCKVVAQVGHQIKQQWITVVPKGMSLFGRSWMQAFNVGLQRLCNTPQYRELRDRCITVTKARSYIRREAKDSNAKQMHAPMQGKEKAASGKDGMKWNGRCIAKITRPKVPEGTVRKGFTLQNEKHSKADIEKDWRKSKSKQEVNVKDQADLSCKSRKQDERDIVIQGKNRDFVVKDKDPKGFGRAPKETFNRDRRAFKAFTVREEARQSQAAKTKIQR</sequence>
<accession>A0AC35F5U8</accession>
<organism evidence="1 2">
    <name type="scientific">Panagrolaimus sp. PS1159</name>
    <dbReference type="NCBI Taxonomy" id="55785"/>
    <lineage>
        <taxon>Eukaryota</taxon>
        <taxon>Metazoa</taxon>
        <taxon>Ecdysozoa</taxon>
        <taxon>Nematoda</taxon>
        <taxon>Chromadorea</taxon>
        <taxon>Rhabditida</taxon>
        <taxon>Tylenchina</taxon>
        <taxon>Panagrolaimomorpha</taxon>
        <taxon>Panagrolaimoidea</taxon>
        <taxon>Panagrolaimidae</taxon>
        <taxon>Panagrolaimus</taxon>
    </lineage>
</organism>
<proteinExistence type="predicted"/>
<dbReference type="Proteomes" id="UP000887580">
    <property type="component" value="Unplaced"/>
</dbReference>
<protein>
    <submittedName>
        <fullName evidence="2">Uncharacterized protein</fullName>
    </submittedName>
</protein>
<name>A0AC35F5U8_9BILA</name>
<reference evidence="2" key="1">
    <citation type="submission" date="2022-11" db="UniProtKB">
        <authorList>
            <consortium name="WormBaseParasite"/>
        </authorList>
    </citation>
    <scope>IDENTIFICATION</scope>
</reference>
<evidence type="ECO:0000313" key="2">
    <source>
        <dbReference type="WBParaSite" id="PS1159_v2.g14277.t1"/>
    </source>
</evidence>
<dbReference type="WBParaSite" id="PS1159_v2.g14277.t1">
    <property type="protein sequence ID" value="PS1159_v2.g14277.t1"/>
    <property type="gene ID" value="PS1159_v2.g14277"/>
</dbReference>